<dbReference type="EMBL" id="CP022129">
    <property type="protein sequence ID" value="ASF46993.1"/>
    <property type="molecule type" value="Genomic_DNA"/>
</dbReference>
<evidence type="ECO:0000313" key="3">
    <source>
        <dbReference type="Proteomes" id="UP000197019"/>
    </source>
</evidence>
<proteinExistence type="predicted"/>
<accession>A0A1Z4C0E7</accession>
<dbReference type="InterPro" id="IPR018964">
    <property type="entry name" value="Phage_phiJL001_Gp84_C"/>
</dbReference>
<dbReference type="AlphaFoldDB" id="A0A1Z4C0E7"/>
<keyword evidence="3" id="KW-1185">Reference proteome</keyword>
<dbReference type="Pfam" id="PF09356">
    <property type="entry name" value="Phage_BR0599"/>
    <property type="match status" value="1"/>
</dbReference>
<protein>
    <recommendedName>
        <fullName evidence="1">Bacteriophage phiJL001 Gp84 C-terminal domain-containing protein</fullName>
    </recommendedName>
</protein>
<dbReference type="OrthoDB" id="6021215at2"/>
<dbReference type="KEGG" id="mpsy:CEK71_13440"/>
<name>A0A1Z4C0E7_9GAMM</name>
<feature type="domain" description="Bacteriophage phiJL001 Gp84 C-terminal" evidence="1">
    <location>
        <begin position="207"/>
        <end position="283"/>
    </location>
</feature>
<dbReference type="RefSeq" id="WP_088619865.1">
    <property type="nucleotide sequence ID" value="NZ_CP022129.1"/>
</dbReference>
<evidence type="ECO:0000313" key="2">
    <source>
        <dbReference type="EMBL" id="ASF46993.1"/>
    </source>
</evidence>
<dbReference type="Proteomes" id="UP000197019">
    <property type="component" value="Chromosome"/>
</dbReference>
<reference evidence="2 3" key="1">
    <citation type="submission" date="2017-06" db="EMBL/GenBank/DDBJ databases">
        <title>Genome Sequencing of the methanotroph Methylovulum psychrotolerants str. HV10-M2 isolated from a high-altitude environment.</title>
        <authorList>
            <person name="Mateos-Rivera A."/>
        </authorList>
    </citation>
    <scope>NUCLEOTIDE SEQUENCE [LARGE SCALE GENOMIC DNA]</scope>
    <source>
        <strain evidence="2 3">HV10_M2</strain>
    </source>
</reference>
<gene>
    <name evidence="2" type="ORF">CEK71_13440</name>
</gene>
<dbReference type="Pfam" id="PF09931">
    <property type="entry name" value="Phage_phiJL001_Gp84_N"/>
    <property type="match status" value="1"/>
</dbReference>
<organism evidence="2 3">
    <name type="scientific">Methylovulum psychrotolerans</name>
    <dbReference type="NCBI Taxonomy" id="1704499"/>
    <lineage>
        <taxon>Bacteria</taxon>
        <taxon>Pseudomonadati</taxon>
        <taxon>Pseudomonadota</taxon>
        <taxon>Gammaproteobacteria</taxon>
        <taxon>Methylococcales</taxon>
        <taxon>Methylococcaceae</taxon>
        <taxon>Methylovulum</taxon>
    </lineage>
</organism>
<sequence>MKSVSAPLQSLLASGRFITANLYTLTLLDGTAIRLTSAPDFDAVWDGHAFIHDSFAVERDTIKQAIGIEVDNVSVTLTTRRDKTLQGLPLPHFVRIGGFRGARMLIQRAYFAVNNGGNVNVAATGVIYSFEGRVAEPKPSRTQVAFNVVADTELLNKMVPLNTITPSCLNILFDGRCGKNKADFSHTGTVTTASKKALVCGLSQPDNYYRFGTVTFTSGQNAGAMRTVQAYSVGHFVFAKAFDYTPGPGDSFIAVAGCDLSEAVCGGTFDNLAHRRTFKFVPVYEENL</sequence>
<evidence type="ECO:0000259" key="1">
    <source>
        <dbReference type="Pfam" id="PF09356"/>
    </source>
</evidence>